<evidence type="ECO:0000256" key="2">
    <source>
        <dbReference type="SAM" id="MobiDB-lite"/>
    </source>
</evidence>
<dbReference type="PANTHER" id="PTHR48200">
    <property type="entry name" value="PROTEIN, PUTATIVE-RELATED"/>
    <property type="match status" value="1"/>
</dbReference>
<dbReference type="Proteomes" id="UP001358586">
    <property type="component" value="Chromosome 3"/>
</dbReference>
<evidence type="ECO:0000313" key="4">
    <source>
        <dbReference type="Proteomes" id="UP001358586"/>
    </source>
</evidence>
<accession>A0ABR0QLT0</accession>
<feature type="coiled-coil region" evidence="1">
    <location>
        <begin position="85"/>
        <end position="119"/>
    </location>
</feature>
<organism evidence="3 4">
    <name type="scientific">Gossypium arboreum</name>
    <name type="common">Tree cotton</name>
    <name type="synonym">Gossypium nanking</name>
    <dbReference type="NCBI Taxonomy" id="29729"/>
    <lineage>
        <taxon>Eukaryota</taxon>
        <taxon>Viridiplantae</taxon>
        <taxon>Streptophyta</taxon>
        <taxon>Embryophyta</taxon>
        <taxon>Tracheophyta</taxon>
        <taxon>Spermatophyta</taxon>
        <taxon>Magnoliopsida</taxon>
        <taxon>eudicotyledons</taxon>
        <taxon>Gunneridae</taxon>
        <taxon>Pentapetalae</taxon>
        <taxon>rosids</taxon>
        <taxon>malvids</taxon>
        <taxon>Malvales</taxon>
        <taxon>Malvaceae</taxon>
        <taxon>Malvoideae</taxon>
        <taxon>Gossypium</taxon>
    </lineage>
</organism>
<evidence type="ECO:0000256" key="1">
    <source>
        <dbReference type="SAM" id="Coils"/>
    </source>
</evidence>
<comment type="caution">
    <text evidence="3">The sequence shown here is derived from an EMBL/GenBank/DDBJ whole genome shotgun (WGS) entry which is preliminary data.</text>
</comment>
<keyword evidence="4" id="KW-1185">Reference proteome</keyword>
<reference evidence="3 4" key="1">
    <citation type="submission" date="2023-03" db="EMBL/GenBank/DDBJ databases">
        <title>WGS of Gossypium arboreum.</title>
        <authorList>
            <person name="Yu D."/>
        </authorList>
    </citation>
    <scope>NUCLEOTIDE SEQUENCE [LARGE SCALE GENOMIC DNA]</scope>
    <source>
        <tissue evidence="3">Leaf</tissue>
    </source>
</reference>
<keyword evidence="1" id="KW-0175">Coiled coil</keyword>
<sequence>MTCRLAQCEFSYKGNHYKKKVRELSDTWKQARWMKRLAVGSMVTPEYNGWFWKRVNDNISRPSLENTRPVEEQLQVAPSELEIIKQDFEKKSFKLGKKIEQLEEEKMHLKLDVEVQKSEAEKLWKRKNEVDEDLEGLKTDYKNLRLWMRTARLGKTSEQWRQEIREEKIKADQWEKRFHEAQARNKVLEKSLSESKNEQDELRARVAELERSLCLYQNRNSMMEFRSQMQEQLAKIQQEMKEQMMESQRKIMNQLSQLLVGRMDKGKSPMDNVGENNEGLHYPPGFSPTHV</sequence>
<proteinExistence type="predicted"/>
<feature type="coiled-coil region" evidence="1">
    <location>
        <begin position="157"/>
        <end position="246"/>
    </location>
</feature>
<name>A0ABR0QLT0_GOSAR</name>
<dbReference type="PANTHER" id="PTHR48200:SF1">
    <property type="entry name" value="AMINOTRANSFERASE-LIKE PLANT MOBILE DOMAIN-CONTAINING PROTEIN"/>
    <property type="match status" value="1"/>
</dbReference>
<gene>
    <name evidence="3" type="ORF">PVK06_008852</name>
</gene>
<protein>
    <submittedName>
        <fullName evidence="3">Uncharacterized protein</fullName>
    </submittedName>
</protein>
<dbReference type="EMBL" id="JARKNE010000003">
    <property type="protein sequence ID" value="KAK5839991.1"/>
    <property type="molecule type" value="Genomic_DNA"/>
</dbReference>
<feature type="region of interest" description="Disordered" evidence="2">
    <location>
        <begin position="271"/>
        <end position="291"/>
    </location>
</feature>
<evidence type="ECO:0000313" key="3">
    <source>
        <dbReference type="EMBL" id="KAK5839991.1"/>
    </source>
</evidence>